<dbReference type="InterPro" id="IPR001478">
    <property type="entry name" value="PDZ"/>
</dbReference>
<feature type="region of interest" description="Disordered" evidence="3">
    <location>
        <begin position="196"/>
        <end position="217"/>
    </location>
</feature>
<keyword evidence="2" id="KW-0175">Coiled coil</keyword>
<comment type="similarity">
    <text evidence="1">Belongs to the VPS13 family.</text>
</comment>
<comment type="caution">
    <text evidence="6">The sequence shown here is derived from an EMBL/GenBank/DDBJ whole genome shotgun (WGS) entry which is preliminary data.</text>
</comment>
<dbReference type="InterPro" id="IPR035892">
    <property type="entry name" value="C2_domain_sf"/>
</dbReference>
<feature type="compositionally biased region" description="Basic and acidic residues" evidence="3">
    <location>
        <begin position="134"/>
        <end position="147"/>
    </location>
</feature>
<evidence type="ECO:0000259" key="5">
    <source>
        <dbReference type="PROSITE" id="PS50106"/>
    </source>
</evidence>
<feature type="region of interest" description="Disordered" evidence="3">
    <location>
        <begin position="4171"/>
        <end position="4201"/>
    </location>
</feature>
<dbReference type="InterPro" id="IPR026847">
    <property type="entry name" value="VPS13"/>
</dbReference>
<feature type="region of interest" description="Disordered" evidence="3">
    <location>
        <begin position="464"/>
        <end position="489"/>
    </location>
</feature>
<organism evidence="6 7">
    <name type="scientific">Cyclotella cryptica</name>
    <dbReference type="NCBI Taxonomy" id="29204"/>
    <lineage>
        <taxon>Eukaryota</taxon>
        <taxon>Sar</taxon>
        <taxon>Stramenopiles</taxon>
        <taxon>Ochrophyta</taxon>
        <taxon>Bacillariophyta</taxon>
        <taxon>Coscinodiscophyceae</taxon>
        <taxon>Thalassiosirophycidae</taxon>
        <taxon>Stephanodiscales</taxon>
        <taxon>Stephanodiscaceae</taxon>
        <taxon>Cyclotella</taxon>
    </lineage>
</organism>
<feature type="compositionally biased region" description="Polar residues" evidence="3">
    <location>
        <begin position="893"/>
        <end position="908"/>
    </location>
</feature>
<dbReference type="InterPro" id="IPR000008">
    <property type="entry name" value="C2_dom"/>
</dbReference>
<dbReference type="EMBL" id="JABMIG020000104">
    <property type="protein sequence ID" value="KAL3792188.1"/>
    <property type="molecule type" value="Genomic_DNA"/>
</dbReference>
<dbReference type="Proteomes" id="UP001516023">
    <property type="component" value="Unassembled WGS sequence"/>
</dbReference>
<dbReference type="Gene3D" id="2.30.42.10">
    <property type="match status" value="1"/>
</dbReference>
<dbReference type="Pfam" id="PF00168">
    <property type="entry name" value="C2"/>
    <property type="match status" value="1"/>
</dbReference>
<keyword evidence="7" id="KW-1185">Reference proteome</keyword>
<dbReference type="Pfam" id="PF25036">
    <property type="entry name" value="VPS13_VAB"/>
    <property type="match status" value="1"/>
</dbReference>
<dbReference type="PROSITE" id="PS50004">
    <property type="entry name" value="C2"/>
    <property type="match status" value="1"/>
</dbReference>
<evidence type="ECO:0000313" key="7">
    <source>
        <dbReference type="Proteomes" id="UP001516023"/>
    </source>
</evidence>
<feature type="compositionally biased region" description="Basic and acidic residues" evidence="3">
    <location>
        <begin position="4173"/>
        <end position="4185"/>
    </location>
</feature>
<dbReference type="InterPro" id="IPR036034">
    <property type="entry name" value="PDZ_sf"/>
</dbReference>
<dbReference type="Gene3D" id="2.60.40.150">
    <property type="entry name" value="C2 domain"/>
    <property type="match status" value="1"/>
</dbReference>
<dbReference type="InterPro" id="IPR009543">
    <property type="entry name" value="VPS13_VAB"/>
</dbReference>
<feature type="domain" description="C2" evidence="4">
    <location>
        <begin position="3876"/>
        <end position="4013"/>
    </location>
</feature>
<evidence type="ECO:0000259" key="4">
    <source>
        <dbReference type="PROSITE" id="PS50004"/>
    </source>
</evidence>
<gene>
    <name evidence="6" type="ORF">HJC23_009652</name>
</gene>
<feature type="compositionally biased region" description="Polar residues" evidence="3">
    <location>
        <begin position="198"/>
        <end position="217"/>
    </location>
</feature>
<dbReference type="PANTHER" id="PTHR16166:SF93">
    <property type="entry name" value="INTERMEMBRANE LIPID TRANSFER PROTEIN VPS13"/>
    <property type="match status" value="1"/>
</dbReference>
<dbReference type="SUPFAM" id="SSF50156">
    <property type="entry name" value="PDZ domain-like"/>
    <property type="match status" value="1"/>
</dbReference>
<dbReference type="PROSITE" id="PS50106">
    <property type="entry name" value="PDZ"/>
    <property type="match status" value="1"/>
</dbReference>
<evidence type="ECO:0000313" key="6">
    <source>
        <dbReference type="EMBL" id="KAL3792188.1"/>
    </source>
</evidence>
<dbReference type="PANTHER" id="PTHR16166">
    <property type="entry name" value="VACUOLAR PROTEIN SORTING-ASSOCIATED PROTEIN VPS13"/>
    <property type="match status" value="1"/>
</dbReference>
<feature type="coiled-coil region" evidence="2">
    <location>
        <begin position="5616"/>
        <end position="5643"/>
    </location>
</feature>
<dbReference type="SUPFAM" id="SSF49562">
    <property type="entry name" value="C2 domain (Calcium/lipid-binding domain, CaLB)"/>
    <property type="match status" value="1"/>
</dbReference>
<feature type="region of interest" description="Disordered" evidence="3">
    <location>
        <begin position="4401"/>
        <end position="4423"/>
    </location>
</feature>
<feature type="compositionally biased region" description="Basic residues" evidence="3">
    <location>
        <begin position="4401"/>
        <end position="4420"/>
    </location>
</feature>
<feature type="region of interest" description="Disordered" evidence="3">
    <location>
        <begin position="394"/>
        <end position="413"/>
    </location>
</feature>
<evidence type="ECO:0000256" key="2">
    <source>
        <dbReference type="SAM" id="Coils"/>
    </source>
</evidence>
<dbReference type="SMART" id="SM00239">
    <property type="entry name" value="C2"/>
    <property type="match status" value="1"/>
</dbReference>
<feature type="region of interest" description="Disordered" evidence="3">
    <location>
        <begin position="107"/>
        <end position="161"/>
    </location>
</feature>
<evidence type="ECO:0000256" key="3">
    <source>
        <dbReference type="SAM" id="MobiDB-lite"/>
    </source>
</evidence>
<proteinExistence type="inferred from homology"/>
<evidence type="ECO:0000256" key="1">
    <source>
        <dbReference type="ARBA" id="ARBA00006545"/>
    </source>
</evidence>
<accession>A0ABD3PVJ9</accession>
<dbReference type="CDD" id="cd00030">
    <property type="entry name" value="C2"/>
    <property type="match status" value="1"/>
</dbReference>
<name>A0ABD3PVJ9_9STRA</name>
<sequence>MASYYYNPSKRLSEWAATFLSPYIQLENEDGQNERSRLSVGLWSGHVQLKNVELRPEAFDKFLNPPDENNAGHNEYGTKVRWKIVRGTVNDISIRIPWKRLLVGSSSSGTQKKAKQEHVGGGQSVSQSQQYESSSKRDTIQRGEKDQPSNQYPEGEANDFSAGTTVQIEGVCLILGYEVIHEDPHLDTLRTKLRSNDDAQSNHPLHDVNSASNQSKSLIREEKNRILQTAERRLLAGLEPFPTFLTETLQSDVQFALQSSIEQSLSQTPRETPFDQPQANVDSSSISVSYRSKVENYLSSAIKSLLWRTFESLSISVTCVRLSLVGSSHYDKKIKVLSHSRGVKNLLMQRSDKHANATKQQQSLQEDNEMGINVDLLRAHKQFASANMTWSKGAPYPATTTPKKITTRKDTGSKLEEFSDEDNHAFNANDVSADNVVGADDEESTTWSQEGHVELGFTLDKLDVRPGSVSSRPQMRERDDDEQTGGDVSRTSSVKLLRFRRLGLFVRRRPFSLLVEKDLVSKRTQTKKEEKCSFDDVEHDDFVIIPANIEAECILCRYSADGDATTITSTRTPHDCVDDLSTQKGQERIMDVSSDVITLSDGRSNGTTERARRAKRDKIRRNADVPRLGSTSTIHTLESDYNEAYLMPKHLEMNWAIGHVRSIVSSRHIYLLSSLFTSIARSKNGRPPTRIRTAKEYDMELIERMAEEGRPVITALDARMLGTLPQLRPQKYSRHALLTLPHVVPSWWWYAYSSVVIELKKRDKLLNDCSDSSLKWSANRKTEVSFTPFKLHRWNWQEQSRIRKEYIESYLLVQKSPTLASRSAAELRLEELEDALSVERILLLRSISRALSLSSVAKDSTEAFHIFSSTTGQTEKRARASLQPKKTKKSTETDSAFSQSGDAVSSGSPTKSYISKGSLHNNPLLFCTSVVMSGFSLALCELHDIDENGRGGVDLPDDISALTGFSDSVDLASLHQSSQWTLNEKFDSTFRFWSNDQFKFRHEPIALMHVSDISLSAQKVTHINQKYRLSIGGVRIQKDVLPSNTVISTGNIPGLNNETFGDVSHNLPCVSSILSFDGSSPASTFVNVSSSTISIDWEWIKNICSFVSANKDLKVKSNLVPLYKEDSLRRVVSNPTLTSRMSISFEWGTISVNIPVYHHRKETADDFILTLNKLQIRAGYKHETDHPLNIAEGDRNVTDNHSYEILLAIDQFSANVKPQTDSSSCSDTNPILKVLKRPVTIQVRSFGVGGCRSFVVDVSPMLLMISELRLTTMAALVHQFLPTSTVDAEEYLQPKLPAMSDYKFNEMRLCFQSIGLYIFRDVDECEITGSPTLSAQQQLKETIASFITLMSFLDFQFPNQDAIDCLAKLCADQCFALGLSQDDARNIIDAAKLSFQSELKSELGGSSGEHLFSKTLFSRKIKSLPDTMERIITKATERAISSVSLFDSRSASVSEGLFIDTEAVSVSLSMSYCRNVIQAKSKSFAIRNGLGVNLFNVRTKPVVSLSSHRIQAKRSRQDIYFDIESADATFDPETYLNALKLCEHFKMALRNVDKFTEGSTETPKFITASDFTLNGKLSSLSVIITDNLIPFARFKSSNLSLKYSLPSDASFLAKSFLFQCVSPTGAETYPDIITTYESNTKDDSEEHQALAIHFSRISDTDEVSMNVCLDGVRITLVRQFVNEILQYTDHGLSLLYNNPKRPEVDTDESTSPNDQNVTIRISNSSIVLPRDTKSVDIVGIEVKEISISTLRVSSSWSIDSYTFRDDSSTSLERRAHEVESTRSSSSEVFFDCVDEQISTTLSALYLPRIPRISVQIEGARVFTALNNQHHSPYNVNLCVWNRVVFCTGRAEKNKRAFAAKGNVGHALDREIQSRVWEEITLEPLSLDIKADFAPTLRLMIEDNCFPGRLSLDMRMSQLYLIMSIWFCNMQELPLLFPYDSDYVEKFSTPPSPPVNWPEYGSDEFVKWLKNPLSQNTTEIALCIKNISWRISYDHPGYFVNDPPTLSMIGSDTLTVSLGCAICSIMSEDSGVFRVGIGATSMKILDERGTETSFKQEATVTNVNNTTSFVDLQWGLHCGRHSLIEGLPLPFQMTVFMTPDNNCMINLGADMLETNLENLSSIWVLLDYFGLYFKDFAFGHPAFVAEKLVHEVFESVDSRNDCLDVDFRLFLTRPHQIIPSPSGVHGGVCIMLEASGLHYRYKSFGPNYSSQTIVTNDLAIVAMGEYRDPSTSRGLRQVSGCLRTSGAQTLIDGLSFSIQYAYNENANFTKFALRIPLSRDHFDSTTMIGIEPSEINVEPYQCQAPLVCKPVVSPSRIMKKKFVAHFSYEYMKLAFDVINAFVGPIQAEDDPVSDLPERKNLFSIAVHVEGGELIISDPVMGMHRPILSISVPSLLFTASQLQEATENNVDTRGVFASSDRSDRASESLLNCASDFQACVEVCAFVDYFKLAKTRNWEPLIEPFKCLILYEKSQVRGKGVTINIDCPLHCNITGALIETIDDARDTFEMFLSSDPCMNYTRQNVRESTLIECLHSTDILHACAEHIKEQERRAFALKNSTGQQIRVHTLSSIEKTLSGSSSNRRSTIYYLDHSKTMPLFFPATFTAIRNLKPIEIPIEDRNPSGNDTPSNQHVIDIQIPGFQWLHGVSIEETGRKFLELVPRSLQVQSKINSDWPYSTSRPNLSSTCLKVLADVQCVNGGRRLSLHSPFEVVNKTNHTISLSFSPNPRAVPDIATVDSEEINPDESYIVPHLLLESALRLEGSHLGSFWMKPKQIDDLTLPGLFNGRSKEMTYIDYPSRPIQLSKILHETSTIWSTAKGNPSVANQFASGTEISCPVFDTGNNRQTIPFCYVVEIKRSPLAPQKKTEENDVIGRELFSPTSSGKGQKITKSKISRTADTTYRHRPVLYSLLIHPPIVIQNLLPEHGRFELMHATNKSVLWWGILEAGEKVHVHTVGLDAPMVLLVNLGFCRTPHDEGALVHPGGGGGLFRAGWNSLGNVMKTSKDKMKKTLFTVTASKDTRGAGRVLALKSGMNKKNDAVAIRKVRQLGFSNGENSFCSAIIRYAELIDMHSFFLKKQMLEENEADEKVNGSMLYGHGYEAENVDSETTVIDSLGQRLILHIDNVIGGGGQRFITLYCPYWILNTTSHSLRYKQEKVSSFVSGTVLSPGLDGSKRVDGSSRNDEDKLKEFADHSVQHGLDSLRFNTIFSGRPGALNPPDNVALEPAILAALISEDLPLSIMSRLAFMFNFQETLSLGSPPRLCVQLADTTGKSRYTSAWSSGFGLESVGVTQIVGMHCKDGRRLEVSISITIAPGRLSNYTKIVRICPRYVIVNQLSRSIRLWQDNSMLHPNKPVEQSSQSNESEKWIFSLDGCSSDDAQINEYRALFGEQIRVDSCRDSNLLAETTAHHAACYIATIHPSELISFHLPDTRIDRLLRFEYGTHWNLSCSIPADVTGEYYLTITRAMDLRILPHVSTRAAPVYTVNLPSPDKEWNGELGAWFETDWGREKTLIVKGVKEGSFASYFTDISVGDELICIDDTPVDQLKFEEAMKLLKMRLSSIKETPESTNQLNRTFQQRKKSKCDDAGSSELKGCVRLTFKTLEERMRSLRRKAVVGRVARSTKESRRSVLGQNDTSEKEMQHSKDLVVDMRFLFQSIFIFIREPNAVDPPHKIVNRSLQWAIYYRQRNCDSHPWSCLYPGESAAYTWQEPTKPKKLSVRVGICEWIFGSNKSMNRLETDKSPFYSSFHFIKDEEQGFYGVTKTIKLEEIGYVDRLPCPERTNGEQAGHLYCLVDAEGTTRVLIISDELKGSQSEDQILIQRHIINVRKEIATEERRRKRLDDLGKVLTTISTSDVNQQDEPIMSNFDSTEAINLESIESELEDIVDYGEGQYITKRHQVLVQVLEATGLISSDLNGLSNPYVTVSLKQHRTGGFKKNDSRRTYFVGRTLSPSWSRQIFVFDVPAKAAHDPKETRKFSIQCTVKSKEKLNKDKFLGQVKIQLRDLILQQENVGWYPLMGKLGQRDVDAVDRIRGSIKVRLQYITDYQGLIDYYRLCSDRHIETLTKTKLGMRRQLKVLRESAKQEEETKEALLGVPALTMIGRKKRRVSSQKQAPDDRFIQPSRIIQGMRDGTESRLKKSLDIAKSVVQRRKRVNPKKNSFVRIDECSIASQIVEDPHTDSDYSKSDECDDLDQIASNSDDQKMQEQEGIADAIIDRPADIVNSQGVTSSSRLNDLRDRCWSHRFNPPTMISAQPPHFLSWNISRAFVRAKASHSTQYLPAPLPVRSEKCEDHFADIVHILKPPPSAPSRVRERETNHLSSLIASRTLFSKKARGSLNCVLNPGGVLTIRPITALNLPDDYTGMFIKLRYGTTIRISETVDSKVAPVWTDEDRPIPFSEARRNSRMNAHKKTSRRSLLRRKTNSSDLGPSEFADIAEIVNPLARWGRPQKNDLEIEVAPFETSKSLRLSVIGEKIQSSVELGILDIELGPALECCTQCQEEFEEDRASPEPKGFLPAYIRWFPLTPPSDAIAVEGDMGHSTRPKESEKMKDDMFTEYFTPCIKLALMFKPHSDDIAGGNQHTNQRKRSSTHRYLYAKLHRLSAALIDSNRVNVGELLSFTSRDADLRLSVTKAKTRVSFAVGYVQVDQQRMAQDCKAPVVLAPIPVKHPQPFVQFLVWKDNTRSKQDMDSFEYVALEVQDIDLKIEETWLFDLWEFYVGVTTARREARTKSRDKNEGTTETAQDRSYHFMTRSDEELTIALTTASTFLMPVWRTHAVSGHLSISKKVYIRELILGYMKISLSYFKSPRIWSAGYLDDEFTEAARYELFLSPNALAQRISDKTTSDEAYKQWSENTPLAESEERSPLSTINIISAIFPSISDASIRFQGKLIEHVFETQDDVWRSLRTHYSSEALKQIYKIVGSLDFVGNPTMLLTSFRTGLRDFILQPSRELKYITRNPSRVGVGVIKGTVSLFSNSASGIFGFFSNLGSTAGQTATMLTLDEHFRHHHNEKQTAQQRHYERWKRKGCGHVTLIITRPIHDLVFGVLSATTGLLTEPYRGAKQHGIVGLGKGVGVGIIGLVVKPVVGIFDAFSHIMGSIHDIAKSVNILEARFKPIERYRLPYTFGASNMLLAFNPVQSKSAQLLLAYPLDKKLRKIDEVIVASQALHVGPRWDQYIVVTTRRIVLFKLKDIDGTGFVTSSLDWQVRFEKGHRVSSSLGTKGHNRVILSVSKSNPVSEQGDHWIGLPSSEDYCDKSFHVQSKFDSVSSMDLGRSYSIETPKNFGPASTAFRLRNARLLSNSDPEGILSFAVEGHFGQRPQLSQIHNAICCLTGDFSNLIFESRYGTPDETLISEGITSFGNLTFERQKNTGKSKNEDPKILRSLLESTYWKHPVSPPFQGHYRAPSWFTEAFEQALFVPLQQLHLPSNIDPVSDKRVSSLLSELECGLRTFESCEQEIRAHAHSLTFAPIKEELHRNSIYACNSVIGSEGVSMAPGQFTFSDYSSDDSHDKSATEPMLFPDQEVISQKTPNDSSPVFKSTHLDCHTDISNDTNALDSRLRRVEVVLENLVSGHSHNLIAIRDTDKSSKPLDQESPSYCLEKTQTLPSIQQMQQESHVSRAEASEVEVLRREISNLKRQLAHQGESYTQAKRDVAPGKKLKYKPSEHVANFFKKNRHVKS</sequence>
<reference evidence="6 7" key="1">
    <citation type="journal article" date="2020" name="G3 (Bethesda)">
        <title>Improved Reference Genome for Cyclotella cryptica CCMP332, a Model for Cell Wall Morphogenesis, Salinity Adaptation, and Lipid Production in Diatoms (Bacillariophyta).</title>
        <authorList>
            <person name="Roberts W.R."/>
            <person name="Downey K.M."/>
            <person name="Ruck E.C."/>
            <person name="Traller J.C."/>
            <person name="Alverson A.J."/>
        </authorList>
    </citation>
    <scope>NUCLEOTIDE SEQUENCE [LARGE SCALE GENOMIC DNA]</scope>
    <source>
        <strain evidence="6 7">CCMP332</strain>
    </source>
</reference>
<feature type="region of interest" description="Disordered" evidence="3">
    <location>
        <begin position="875"/>
        <end position="908"/>
    </location>
</feature>
<feature type="compositionally biased region" description="Low complexity" evidence="3">
    <location>
        <begin position="124"/>
        <end position="133"/>
    </location>
</feature>
<feature type="domain" description="PDZ" evidence="5">
    <location>
        <begin position="3482"/>
        <end position="3554"/>
    </location>
</feature>
<protein>
    <submittedName>
        <fullName evidence="6">Uncharacterized protein</fullName>
    </submittedName>
</protein>